<evidence type="ECO:0000256" key="4">
    <source>
        <dbReference type="ARBA" id="ARBA00022679"/>
    </source>
</evidence>
<feature type="domain" description="Wax synthase" evidence="10">
    <location>
        <begin position="377"/>
        <end position="451"/>
    </location>
</feature>
<proteinExistence type="inferred from homology"/>
<dbReference type="Pfam" id="PF13813">
    <property type="entry name" value="MBOAT_2"/>
    <property type="match status" value="1"/>
</dbReference>
<keyword evidence="7 9" id="KW-0472">Membrane</keyword>
<evidence type="ECO:0000313" key="13">
    <source>
        <dbReference type="Proteomes" id="UP000235388"/>
    </source>
</evidence>
<organism evidence="12 13">
    <name type="scientific">Puccinia coronata f. sp. avenae</name>
    <dbReference type="NCBI Taxonomy" id="200324"/>
    <lineage>
        <taxon>Eukaryota</taxon>
        <taxon>Fungi</taxon>
        <taxon>Dikarya</taxon>
        <taxon>Basidiomycota</taxon>
        <taxon>Pucciniomycotina</taxon>
        <taxon>Pucciniomycetes</taxon>
        <taxon>Pucciniales</taxon>
        <taxon>Pucciniaceae</taxon>
        <taxon>Puccinia</taxon>
    </lineage>
</organism>
<evidence type="ECO:0000256" key="9">
    <source>
        <dbReference type="SAM" id="Phobius"/>
    </source>
</evidence>
<evidence type="ECO:0000256" key="1">
    <source>
        <dbReference type="ARBA" id="ARBA00004141"/>
    </source>
</evidence>
<comment type="similarity">
    <text evidence="3">Belongs to the wax synthase family.</text>
</comment>
<dbReference type="AlphaFoldDB" id="A0A2N5W717"/>
<feature type="compositionally biased region" description="Basic and acidic residues" evidence="8">
    <location>
        <begin position="217"/>
        <end position="232"/>
    </location>
</feature>
<dbReference type="InterPro" id="IPR032805">
    <property type="entry name" value="Wax_synthase_dom"/>
</dbReference>
<comment type="caution">
    <text evidence="12">The sequence shown here is derived from an EMBL/GenBank/DDBJ whole genome shotgun (WGS) entry which is preliminary data.</text>
</comment>
<evidence type="ECO:0000259" key="10">
    <source>
        <dbReference type="Pfam" id="PF13813"/>
    </source>
</evidence>
<feature type="transmembrane region" description="Helical" evidence="9">
    <location>
        <begin position="428"/>
        <end position="450"/>
    </location>
</feature>
<protein>
    <recommendedName>
        <fullName evidence="10">Wax synthase domain-containing protein</fullName>
    </recommendedName>
</protein>
<feature type="transmembrane region" description="Helical" evidence="9">
    <location>
        <begin position="336"/>
        <end position="355"/>
    </location>
</feature>
<dbReference type="GO" id="GO:0008374">
    <property type="term" value="F:O-acyltransferase activity"/>
    <property type="evidence" value="ECO:0007669"/>
    <property type="project" value="InterPro"/>
</dbReference>
<evidence type="ECO:0000256" key="5">
    <source>
        <dbReference type="ARBA" id="ARBA00022692"/>
    </source>
</evidence>
<evidence type="ECO:0000313" key="12">
    <source>
        <dbReference type="EMBL" id="PLW58025.1"/>
    </source>
</evidence>
<evidence type="ECO:0000256" key="2">
    <source>
        <dbReference type="ARBA" id="ARBA00005179"/>
    </source>
</evidence>
<evidence type="ECO:0000313" key="14">
    <source>
        <dbReference type="Proteomes" id="UP000235392"/>
    </source>
</evidence>
<dbReference type="Proteomes" id="UP000235392">
    <property type="component" value="Unassembled WGS sequence"/>
</dbReference>
<evidence type="ECO:0000313" key="11">
    <source>
        <dbReference type="EMBL" id="PLW33426.1"/>
    </source>
</evidence>
<sequence length="545" mass="61834">MQDCRCWRGERSASSTPGRTYFPVCVLAQRHSFAFGLLGSCPYRECHCRHNKSPASSLDKRGSCSISSSTLGRRPPTYITMAGMNMADGETMARSGPTWIVAMYHIPFLMQLGLLHQKFQSKAYERHQGLLRMVRMGLTPLNIFLALETMRKFCFRPLTRSGPMNLELGCWFAHLIMKSIEWGLLDTFPGDPTLQLRPQFHLHPLQSSSPQQISEKPLTKSHHETTTDHPENDPSNQSFKDVLVWSFHQLTSMRGIGYVWGWKGRKQQEAPTLFETLQKFLMSHAMQVLALIVLVMSRDHGSPTEAMLSMGIPAFPGLGIIAEGLATFAWGMLCVYGMEFAFCFLVFTAHFVNFFSEQVVQLPHAFMQWWDLRTFVPLFGSPLAATSLAELWASHWHQVYRRSFLAIGAVPASRLATHLDLNTKLQRLCGLFGAFAVSAVFHELAISWVAPSTHPSPYHFFHAFPASLFYFMMQPVGIVIEPYVIPHIPRWLGGGSLWVLLFTLLTAQPFRDQYAFQSRVIDDTYPPFKHWPISGILWPPSIMQS</sequence>
<evidence type="ECO:0000256" key="6">
    <source>
        <dbReference type="ARBA" id="ARBA00022989"/>
    </source>
</evidence>
<keyword evidence="13" id="KW-1185">Reference proteome</keyword>
<name>A0A2N5W717_9BASI</name>
<evidence type="ECO:0000256" key="7">
    <source>
        <dbReference type="ARBA" id="ARBA00023136"/>
    </source>
</evidence>
<dbReference type="OrthoDB" id="1077582at2759"/>
<feature type="transmembrane region" description="Helical" evidence="9">
    <location>
        <begin position="462"/>
        <end position="484"/>
    </location>
</feature>
<keyword evidence="6 9" id="KW-1133">Transmembrane helix</keyword>
<feature type="region of interest" description="Disordered" evidence="8">
    <location>
        <begin position="206"/>
        <end position="237"/>
    </location>
</feature>
<evidence type="ECO:0000256" key="8">
    <source>
        <dbReference type="SAM" id="MobiDB-lite"/>
    </source>
</evidence>
<dbReference type="GO" id="GO:0006629">
    <property type="term" value="P:lipid metabolic process"/>
    <property type="evidence" value="ECO:0007669"/>
    <property type="project" value="InterPro"/>
</dbReference>
<dbReference type="InterPro" id="IPR044851">
    <property type="entry name" value="Wax_synthase"/>
</dbReference>
<dbReference type="GO" id="GO:0016020">
    <property type="term" value="C:membrane"/>
    <property type="evidence" value="ECO:0007669"/>
    <property type="project" value="UniProtKB-SubCell"/>
</dbReference>
<evidence type="ECO:0000256" key="3">
    <source>
        <dbReference type="ARBA" id="ARBA00007282"/>
    </source>
</evidence>
<comment type="subcellular location">
    <subcellularLocation>
        <location evidence="1">Membrane</location>
        <topology evidence="1">Multi-pass membrane protein</topology>
    </subcellularLocation>
</comment>
<comment type="pathway">
    <text evidence="2">Secondary metabolite biosynthesis.</text>
</comment>
<accession>A0A2N5W717</accession>
<dbReference type="EMBL" id="PGCI01000220">
    <property type="protein sequence ID" value="PLW33426.1"/>
    <property type="molecule type" value="Genomic_DNA"/>
</dbReference>
<keyword evidence="5 9" id="KW-0812">Transmembrane</keyword>
<dbReference type="STRING" id="200324.A0A2N5W717"/>
<dbReference type="EMBL" id="PGCJ01000006">
    <property type="protein sequence ID" value="PLW58025.1"/>
    <property type="molecule type" value="Genomic_DNA"/>
</dbReference>
<gene>
    <name evidence="12" type="ORF">PCANC_00717</name>
    <name evidence="11" type="ORF">PCASD_17352</name>
</gene>
<dbReference type="Proteomes" id="UP000235388">
    <property type="component" value="Unassembled WGS sequence"/>
</dbReference>
<dbReference type="PANTHER" id="PTHR31595:SF57">
    <property type="entry name" value="OS04G0481900 PROTEIN"/>
    <property type="match status" value="1"/>
</dbReference>
<reference evidence="13 14" key="1">
    <citation type="submission" date="2017-11" db="EMBL/GenBank/DDBJ databases">
        <title>De novo assembly and phasing of dikaryotic genomes from two isolates of Puccinia coronata f. sp. avenae, the causal agent of oat crown rust.</title>
        <authorList>
            <person name="Miller M.E."/>
            <person name="Zhang Y."/>
            <person name="Omidvar V."/>
            <person name="Sperschneider J."/>
            <person name="Schwessinger B."/>
            <person name="Raley C."/>
            <person name="Palmer J.M."/>
            <person name="Garnica D."/>
            <person name="Upadhyaya N."/>
            <person name="Rathjen J."/>
            <person name="Taylor J.M."/>
            <person name="Park R.F."/>
            <person name="Dodds P.N."/>
            <person name="Hirsch C.D."/>
            <person name="Kianian S.F."/>
            <person name="Figueroa M."/>
        </authorList>
    </citation>
    <scope>NUCLEOTIDE SEQUENCE [LARGE SCALE GENOMIC DNA]</scope>
    <source>
        <strain evidence="12">12NC29</strain>
        <strain evidence="11">12SD80</strain>
    </source>
</reference>
<feature type="transmembrane region" description="Helical" evidence="9">
    <location>
        <begin position="491"/>
        <end position="510"/>
    </location>
</feature>
<keyword evidence="4" id="KW-0808">Transferase</keyword>
<dbReference type="PANTHER" id="PTHR31595">
    <property type="entry name" value="LONG-CHAIN-ALCOHOL O-FATTY-ACYLTRANSFERASE 3-RELATED"/>
    <property type="match status" value="1"/>
</dbReference>